<comment type="caution">
    <text evidence="7">The sequence shown here is derived from an EMBL/GenBank/DDBJ whole genome shotgun (WGS) entry which is preliminary data.</text>
</comment>
<feature type="transmembrane region" description="Helical" evidence="5">
    <location>
        <begin position="38"/>
        <end position="67"/>
    </location>
</feature>
<evidence type="ECO:0000313" key="7">
    <source>
        <dbReference type="EMBL" id="MFB2880398.1"/>
    </source>
</evidence>
<reference evidence="7 8" key="1">
    <citation type="submission" date="2024-09" db="EMBL/GenBank/DDBJ databases">
        <title>Floridaenema gen nov. (Aerosakkonemataceae, Aerosakkonematales ord. nov., Cyanobacteria) from benthic tropical and subtropical fresh waters, with the description of four new species.</title>
        <authorList>
            <person name="Moretto J.A."/>
            <person name="Berthold D.E."/>
            <person name="Lefler F.W."/>
            <person name="Huang I.-S."/>
            <person name="Laughinghouse H. IV."/>
        </authorList>
    </citation>
    <scope>NUCLEOTIDE SEQUENCE [LARGE SCALE GENOMIC DNA]</scope>
    <source>
        <strain evidence="7 8">BLCC-F46</strain>
    </source>
</reference>
<protein>
    <submittedName>
        <fullName evidence="7">NfeD family protein</fullName>
    </submittedName>
</protein>
<dbReference type="Gene3D" id="2.40.50.140">
    <property type="entry name" value="Nucleic acid-binding proteins"/>
    <property type="match status" value="1"/>
</dbReference>
<sequence>MLTIEVQAMNINMLLDDLLMSLVATSNYSLATTEYHSLMGLMATVALSFTISPTLLWLLFGAALCLVEFVLPTAYTAVIMGVAAMIVALVAVLIPSPLLQVILWLLLSTALFFLFRRLAPKRKTSAIRDAVEAQTISEILPGQTGRVLYEGNSWRARCSDETRAIAPNEKVYVIGREGTTLIVLPDKL</sequence>
<dbReference type="PANTHER" id="PTHR33507">
    <property type="entry name" value="INNER MEMBRANE PROTEIN YBBJ"/>
    <property type="match status" value="1"/>
</dbReference>
<dbReference type="InterPro" id="IPR012340">
    <property type="entry name" value="NA-bd_OB-fold"/>
</dbReference>
<evidence type="ECO:0000256" key="3">
    <source>
        <dbReference type="ARBA" id="ARBA00022989"/>
    </source>
</evidence>
<keyword evidence="2 5" id="KW-0812">Transmembrane</keyword>
<accession>A0ABV4XC79</accession>
<gene>
    <name evidence="7" type="ORF">ACE1CC_26420</name>
</gene>
<dbReference type="Proteomes" id="UP001576774">
    <property type="component" value="Unassembled WGS sequence"/>
</dbReference>
<keyword evidence="8" id="KW-1185">Reference proteome</keyword>
<dbReference type="PANTHER" id="PTHR33507:SF3">
    <property type="entry name" value="INNER MEMBRANE PROTEIN YBBJ"/>
    <property type="match status" value="1"/>
</dbReference>
<evidence type="ECO:0000256" key="5">
    <source>
        <dbReference type="SAM" id="Phobius"/>
    </source>
</evidence>
<feature type="transmembrane region" description="Helical" evidence="5">
    <location>
        <begin position="101"/>
        <end position="119"/>
    </location>
</feature>
<keyword evidence="4 5" id="KW-0472">Membrane</keyword>
<dbReference type="EMBL" id="JBHFNQ010000202">
    <property type="protein sequence ID" value="MFB2880398.1"/>
    <property type="molecule type" value="Genomic_DNA"/>
</dbReference>
<feature type="domain" description="NfeD-like C-terminal" evidence="6">
    <location>
        <begin position="141"/>
        <end position="183"/>
    </location>
</feature>
<proteinExistence type="predicted"/>
<dbReference type="InterPro" id="IPR052165">
    <property type="entry name" value="Membrane_assoc_protease"/>
</dbReference>
<evidence type="ECO:0000256" key="2">
    <source>
        <dbReference type="ARBA" id="ARBA00022692"/>
    </source>
</evidence>
<name>A0ABV4XC79_9CYAN</name>
<dbReference type="InterPro" id="IPR002810">
    <property type="entry name" value="NfeD-like_C"/>
</dbReference>
<comment type="subcellular location">
    <subcellularLocation>
        <location evidence="1">Membrane</location>
        <topology evidence="1">Multi-pass membrane protein</topology>
    </subcellularLocation>
</comment>
<evidence type="ECO:0000259" key="6">
    <source>
        <dbReference type="Pfam" id="PF01957"/>
    </source>
</evidence>
<feature type="transmembrane region" description="Helical" evidence="5">
    <location>
        <begin position="74"/>
        <end position="95"/>
    </location>
</feature>
<evidence type="ECO:0000256" key="4">
    <source>
        <dbReference type="ARBA" id="ARBA00023136"/>
    </source>
</evidence>
<evidence type="ECO:0000256" key="1">
    <source>
        <dbReference type="ARBA" id="ARBA00004141"/>
    </source>
</evidence>
<organism evidence="7 8">
    <name type="scientific">Floridaenema aerugineum BLCC-F46</name>
    <dbReference type="NCBI Taxonomy" id="3153654"/>
    <lineage>
        <taxon>Bacteria</taxon>
        <taxon>Bacillati</taxon>
        <taxon>Cyanobacteriota</taxon>
        <taxon>Cyanophyceae</taxon>
        <taxon>Oscillatoriophycideae</taxon>
        <taxon>Aerosakkonematales</taxon>
        <taxon>Aerosakkonemataceae</taxon>
        <taxon>Floridanema</taxon>
        <taxon>Floridanema aerugineum</taxon>
    </lineage>
</organism>
<dbReference type="Pfam" id="PF01957">
    <property type="entry name" value="NfeD"/>
    <property type="match status" value="1"/>
</dbReference>
<dbReference type="SUPFAM" id="SSF141322">
    <property type="entry name" value="NfeD domain-like"/>
    <property type="match status" value="1"/>
</dbReference>
<evidence type="ECO:0000313" key="8">
    <source>
        <dbReference type="Proteomes" id="UP001576774"/>
    </source>
</evidence>
<keyword evidence="3 5" id="KW-1133">Transmembrane helix</keyword>